<feature type="compositionally biased region" description="Low complexity" evidence="11">
    <location>
        <begin position="715"/>
        <end position="726"/>
    </location>
</feature>
<dbReference type="GO" id="GO:0005694">
    <property type="term" value="C:chromosome"/>
    <property type="evidence" value="ECO:0007669"/>
    <property type="project" value="InterPro"/>
</dbReference>
<dbReference type="PROSITE" id="PS00396">
    <property type="entry name" value="TOPO_IA_1"/>
    <property type="match status" value="1"/>
</dbReference>
<dbReference type="InterPro" id="IPR013825">
    <property type="entry name" value="Topo_IA_cen_sub2"/>
</dbReference>
<dbReference type="Proteomes" id="UP000009231">
    <property type="component" value="Chromosome"/>
</dbReference>
<dbReference type="SMART" id="SM00436">
    <property type="entry name" value="TOP1Bc"/>
    <property type="match status" value="1"/>
</dbReference>
<dbReference type="Gene3D" id="1.10.290.10">
    <property type="entry name" value="Topoisomerase I, domain 4"/>
    <property type="match status" value="1"/>
</dbReference>
<dbReference type="OrthoDB" id="30963at2157"/>
<dbReference type="Gene3D" id="3.30.65.10">
    <property type="entry name" value="Bacterial Topoisomerase I, domain 1"/>
    <property type="match status" value="2"/>
</dbReference>
<evidence type="ECO:0000256" key="3">
    <source>
        <dbReference type="ARBA" id="ARBA00022723"/>
    </source>
</evidence>
<dbReference type="GO" id="GO:0003677">
    <property type="term" value="F:DNA binding"/>
    <property type="evidence" value="ECO:0007669"/>
    <property type="project" value="UniProtKB-KW"/>
</dbReference>
<keyword evidence="15" id="KW-1185">Reference proteome</keyword>
<evidence type="ECO:0000313" key="15">
    <source>
        <dbReference type="Proteomes" id="UP000009231"/>
    </source>
</evidence>
<dbReference type="InterPro" id="IPR023406">
    <property type="entry name" value="Topo_IA_AS"/>
</dbReference>
<feature type="site" description="Interaction with DNA" evidence="10">
    <location>
        <position position="503"/>
    </location>
</feature>
<dbReference type="Pfam" id="PF01396">
    <property type="entry name" value="Zn_ribbon_Top1"/>
    <property type="match status" value="2"/>
</dbReference>
<feature type="site" description="Interaction with DNA" evidence="10">
    <location>
        <position position="320"/>
    </location>
</feature>
<evidence type="ECO:0000256" key="5">
    <source>
        <dbReference type="ARBA" id="ARBA00022833"/>
    </source>
</evidence>
<dbReference type="PRINTS" id="PR00417">
    <property type="entry name" value="PRTPISMRASEI"/>
</dbReference>
<keyword evidence="8 10" id="KW-0238">DNA-binding</keyword>
<dbReference type="Pfam" id="PF01751">
    <property type="entry name" value="Toprim"/>
    <property type="match status" value="1"/>
</dbReference>
<dbReference type="InterPro" id="IPR013497">
    <property type="entry name" value="Topo_IA_cen"/>
</dbReference>
<dbReference type="eggNOG" id="arCOG01305">
    <property type="taxonomic scope" value="Archaea"/>
</dbReference>
<evidence type="ECO:0000259" key="13">
    <source>
        <dbReference type="PROSITE" id="PS52039"/>
    </source>
</evidence>
<evidence type="ECO:0000256" key="10">
    <source>
        <dbReference type="HAMAP-Rule" id="MF_00952"/>
    </source>
</evidence>
<dbReference type="NCBIfam" id="TIGR01057">
    <property type="entry name" value="topA_arch"/>
    <property type="match status" value="1"/>
</dbReference>
<comment type="caution">
    <text evidence="10">Lacks conserved residue(s) required for the propagation of feature annotation.</text>
</comment>
<dbReference type="PROSITE" id="PS52039">
    <property type="entry name" value="TOPO_IA_2"/>
    <property type="match status" value="1"/>
</dbReference>
<dbReference type="GeneID" id="10669367"/>
<keyword evidence="3" id="KW-0479">Metal-binding</keyword>
<feature type="site" description="Interaction with DNA" evidence="10">
    <location>
        <position position="165"/>
    </location>
</feature>
<feature type="site" description="Interaction with DNA" evidence="10">
    <location>
        <position position="52"/>
    </location>
</feature>
<feature type="domain" description="Topo IA-type catalytic" evidence="13">
    <location>
        <begin position="155"/>
        <end position="569"/>
    </location>
</feature>
<evidence type="ECO:0000256" key="11">
    <source>
        <dbReference type="SAM" id="MobiDB-lite"/>
    </source>
</evidence>
<feature type="region of interest" description="Interaction with DNA" evidence="10">
    <location>
        <begin position="195"/>
        <end position="200"/>
    </location>
</feature>
<dbReference type="Gene3D" id="1.10.460.10">
    <property type="entry name" value="Topoisomerase I, domain 2"/>
    <property type="match status" value="1"/>
</dbReference>
<dbReference type="AlphaFoldDB" id="F6D5C7"/>
<evidence type="ECO:0000256" key="1">
    <source>
        <dbReference type="ARBA" id="ARBA00000213"/>
    </source>
</evidence>
<feature type="active site" description="O-(5'-phospho-DNA)-tyrosine intermediate" evidence="10">
    <location>
        <position position="318"/>
    </location>
</feature>
<reference evidence="14 15" key="1">
    <citation type="journal article" date="2014" name="Int. J. Syst. Evol. Microbiol.">
        <title>Methanobacterium paludis sp. nov. and a novel strain of Methanobacterium lacus isolated from northern peatlands.</title>
        <authorList>
            <person name="Cadillo-Quiroz H."/>
            <person name="Brauer S.L."/>
            <person name="Goodson N."/>
            <person name="Yavitt J.B."/>
            <person name="Zinder S.H."/>
        </authorList>
    </citation>
    <scope>NUCLEOTIDE SEQUENCE [LARGE SCALE GENOMIC DNA]</scope>
    <source>
        <strain evidence="15">DSM 25820 / JCM 18151 / SWAN1</strain>
    </source>
</reference>
<dbReference type="eggNOG" id="arCOG01527">
    <property type="taxonomic scope" value="Archaea"/>
</dbReference>
<accession>F6D5C7</accession>
<comment type="similarity">
    <text evidence="2 10">Belongs to the type IA topoisomerase family.</text>
</comment>
<dbReference type="SMART" id="SM00493">
    <property type="entry name" value="TOPRIM"/>
    <property type="match status" value="1"/>
</dbReference>
<evidence type="ECO:0000256" key="4">
    <source>
        <dbReference type="ARBA" id="ARBA00022771"/>
    </source>
</evidence>
<dbReference type="GO" id="GO:0008270">
    <property type="term" value="F:zinc ion binding"/>
    <property type="evidence" value="ECO:0007669"/>
    <property type="project" value="UniProtKB-KW"/>
</dbReference>
<dbReference type="SMART" id="SM00437">
    <property type="entry name" value="TOP1Ac"/>
    <property type="match status" value="1"/>
</dbReference>
<dbReference type="SUPFAM" id="SSF56712">
    <property type="entry name" value="Prokaryotic type I DNA topoisomerase"/>
    <property type="match status" value="1"/>
</dbReference>
<dbReference type="InterPro" id="IPR005739">
    <property type="entry name" value="TopoI_arch"/>
</dbReference>
<keyword evidence="6" id="KW-0460">Magnesium</keyword>
<feature type="compositionally biased region" description="Basic residues" evidence="11">
    <location>
        <begin position="727"/>
        <end position="787"/>
    </location>
</feature>
<comment type="function">
    <text evidence="10">Releases the supercoiling and torsional tension of DNA, which is introduced during the DNA replication and transcription, by transiently cleaving and rejoining one strand of the DNA duplex. Introduces a single-strand break via transesterification at a target site in duplex DNA. The scissile phosphodiester is attacked by the catalytic tyrosine of the enzyme, resulting in the formation of a DNA-(5'-phosphotyrosyl)-enzyme intermediate and the expulsion of a 3'-OH DNA strand. The free DNA strand then undergoes passage around the unbroken strand, thus removing DNA supercoils. Finally, in the religation step, the DNA 3'-OH attacks the covalent intermediate to expel the active-site tyrosine and restore the DNA phosphodiester backbone.</text>
</comment>
<dbReference type="Gene3D" id="2.70.20.10">
    <property type="entry name" value="Topoisomerase I, domain 3"/>
    <property type="match status" value="1"/>
</dbReference>
<dbReference type="PANTHER" id="PTHR11390:SF26">
    <property type="entry name" value="DNA TOPOISOMERASE 1"/>
    <property type="match status" value="1"/>
</dbReference>
<dbReference type="KEGG" id="mew:MSWAN_1857"/>
<dbReference type="HAMAP" id="MF_00952">
    <property type="entry name" value="Topoisom_1_prok"/>
    <property type="match status" value="1"/>
</dbReference>
<comment type="catalytic activity">
    <reaction evidence="1 10">
        <text>ATP-independent breakage of single-stranded DNA, followed by passage and rejoining.</text>
        <dbReference type="EC" id="5.6.2.1"/>
    </reaction>
</comment>
<keyword evidence="5" id="KW-0862">Zinc</keyword>
<evidence type="ECO:0000256" key="6">
    <source>
        <dbReference type="ARBA" id="ARBA00022842"/>
    </source>
</evidence>
<dbReference type="RefSeq" id="WP_013826367.1">
    <property type="nucleotide sequence ID" value="NC_015574.1"/>
</dbReference>
<dbReference type="InterPro" id="IPR013824">
    <property type="entry name" value="Topo_IA_cen_sub1"/>
</dbReference>
<dbReference type="GO" id="GO:0006265">
    <property type="term" value="P:DNA topological change"/>
    <property type="evidence" value="ECO:0007669"/>
    <property type="project" value="UniProtKB-UniRule"/>
</dbReference>
<comment type="subunit">
    <text evidence="10">Monomer.</text>
</comment>
<dbReference type="GO" id="GO:0003917">
    <property type="term" value="F:DNA topoisomerase type I (single strand cut, ATP-independent) activity"/>
    <property type="evidence" value="ECO:0007669"/>
    <property type="project" value="UniProtKB-UniRule"/>
</dbReference>
<dbReference type="GO" id="GO:0006310">
    <property type="term" value="P:DNA recombination"/>
    <property type="evidence" value="ECO:0007669"/>
    <property type="project" value="TreeGrafter"/>
</dbReference>
<dbReference type="InterPro" id="IPR013826">
    <property type="entry name" value="Topo_IA_cen_sub3"/>
</dbReference>
<dbReference type="InterPro" id="IPR028612">
    <property type="entry name" value="Topoisom_1_IA"/>
</dbReference>
<dbReference type="HOGENOM" id="CLU_002929_5_2_2"/>
<keyword evidence="7 10" id="KW-0799">Topoisomerase</keyword>
<evidence type="ECO:0000259" key="12">
    <source>
        <dbReference type="PROSITE" id="PS50880"/>
    </source>
</evidence>
<evidence type="ECO:0000313" key="14">
    <source>
        <dbReference type="EMBL" id="AEG18868.1"/>
    </source>
</evidence>
<evidence type="ECO:0000256" key="8">
    <source>
        <dbReference type="ARBA" id="ARBA00023125"/>
    </source>
</evidence>
<dbReference type="CDD" id="cd00186">
    <property type="entry name" value="TOP1Ac"/>
    <property type="match status" value="1"/>
</dbReference>
<sequence>MHEVIICEKPKAAEKISSALSKGAAKKHYKKVPYYEFEENGKKTTVLTAVGHLYSLAPKDKKQDKLFDVEWVPLYEKDKKKKYVKNYIDAIKKLSKDADTFVHACDYDIEGTLIGYNALKYACGDESLKNVMRMKFSTLTDEDILKAYKKPMELDFKQVDSGIARHVLDFFFGVNMSKHLTDSVMKATKRYIQLSAGRVQTPTLSILVDREKEIKEFIPVPYWLIKADLDVTGVKEGITADHKKGKILEKKDADAILVECKGKDAVITEVNLRKTTKTPPFPFDLGSLQSEAYGVFGFSPRKTQQIAQNLYTEGYTSYPRTSSQKLPKSIGYDKILKKLSYSSAFGNHVAQLKKPYKPNEGKKTDEAHPAIHPTGVLPKELSTDYRKLYELIVYRFISVFGENATLETMKTTLTIGKEEFNFSRKRMSKMGWMGHYPFRKIEEDYFPTMNKGETLNVKEVRAEDKETKPPARYNQASLIRELEKRGLGTKSTRANIIDILFSRKYVEGKKITVNKLGEQLIDTLRKYSKKITSEELTREFETKLEGIMEGKDKKDKIIDEARVEVSSILDDIEKNKLKIGEELYKSYRESRVVGKCKCGKNLILIDSPRGSTFVGCSGYPECKSTYSMPRGATVLKTTCEECGLPMISFGKPRQRACLDPKCGKDGREPTNEVVGKCPDCGSDLIKRSGRYGEFIGCSGFPKCRFTKSIDDDGGKTAAKTTGAPKKTVAKKAATKKSATKKSATKKSATKKSATKKSATKKSATKKSATKKSATKKSATKKNAKKTK</sequence>
<evidence type="ECO:0000256" key="9">
    <source>
        <dbReference type="ARBA" id="ARBA00023235"/>
    </source>
</evidence>
<feature type="domain" description="Toprim" evidence="12">
    <location>
        <begin position="2"/>
        <end position="144"/>
    </location>
</feature>
<dbReference type="InterPro" id="IPR000380">
    <property type="entry name" value="Topo_IA"/>
</dbReference>
<keyword evidence="4" id="KW-0863">Zinc-finger</keyword>
<dbReference type="InterPro" id="IPR003601">
    <property type="entry name" value="Topo_IA_2"/>
</dbReference>
<dbReference type="EMBL" id="CP002772">
    <property type="protein sequence ID" value="AEG18868.1"/>
    <property type="molecule type" value="Genomic_DNA"/>
</dbReference>
<organism evidence="14 15">
    <name type="scientific">Methanobacterium paludis (strain DSM 25820 / JCM 18151 / SWAN1)</name>
    <dbReference type="NCBI Taxonomy" id="868131"/>
    <lineage>
        <taxon>Archaea</taxon>
        <taxon>Methanobacteriati</taxon>
        <taxon>Methanobacteriota</taxon>
        <taxon>Methanomada group</taxon>
        <taxon>Methanobacteria</taxon>
        <taxon>Methanobacteriales</taxon>
        <taxon>Methanobacteriaceae</taxon>
        <taxon>Methanobacterium</taxon>
    </lineage>
</organism>
<dbReference type="InterPro" id="IPR013498">
    <property type="entry name" value="Topo_IA_Znf"/>
</dbReference>
<dbReference type="InterPro" id="IPR023405">
    <property type="entry name" value="Topo_IA_core_domain"/>
</dbReference>
<dbReference type="InterPro" id="IPR006171">
    <property type="entry name" value="TOPRIM_dom"/>
</dbReference>
<name>F6D5C7_METPW</name>
<proteinExistence type="inferred from homology"/>
<dbReference type="Pfam" id="PF01131">
    <property type="entry name" value="Topoisom_bac"/>
    <property type="match status" value="1"/>
</dbReference>
<dbReference type="STRING" id="868131.MSWAN_1857"/>
<dbReference type="Gene3D" id="3.40.50.140">
    <property type="match status" value="1"/>
</dbReference>
<gene>
    <name evidence="10" type="primary">topA</name>
    <name evidence="14" type="ordered locus">MSWAN_1857</name>
</gene>
<dbReference type="PANTHER" id="PTHR11390">
    <property type="entry name" value="PROKARYOTIC DNA TOPOISOMERASE"/>
    <property type="match status" value="1"/>
</dbReference>
<feature type="site" description="Interaction with DNA" evidence="10">
    <location>
        <position position="169"/>
    </location>
</feature>
<dbReference type="SUPFAM" id="SSF57783">
    <property type="entry name" value="Zinc beta-ribbon"/>
    <property type="match status" value="1"/>
</dbReference>
<feature type="region of interest" description="Disordered" evidence="11">
    <location>
        <begin position="712"/>
        <end position="787"/>
    </location>
</feature>
<dbReference type="EC" id="5.6.2.1" evidence="10"/>
<keyword evidence="9 10" id="KW-0413">Isomerase</keyword>
<evidence type="ECO:0000256" key="7">
    <source>
        <dbReference type="ARBA" id="ARBA00023029"/>
    </source>
</evidence>
<dbReference type="PROSITE" id="PS50880">
    <property type="entry name" value="TOPRIM"/>
    <property type="match status" value="1"/>
</dbReference>
<evidence type="ECO:0000256" key="2">
    <source>
        <dbReference type="ARBA" id="ARBA00009446"/>
    </source>
</evidence>
<dbReference type="InterPro" id="IPR003602">
    <property type="entry name" value="Topo_IA_DNA-bd_dom"/>
</dbReference>
<dbReference type="GO" id="GO:0006281">
    <property type="term" value="P:DNA repair"/>
    <property type="evidence" value="ECO:0007669"/>
    <property type="project" value="TreeGrafter"/>
</dbReference>
<protein>
    <recommendedName>
        <fullName evidence="10">DNA topoisomerase 1</fullName>
        <ecNumber evidence="10">5.6.2.1</ecNumber>
    </recommendedName>
    <alternativeName>
        <fullName evidence="10">DNA topoisomerase I</fullName>
    </alternativeName>
</protein>